<dbReference type="PROSITE" id="PS50850">
    <property type="entry name" value="MFS"/>
    <property type="match status" value="1"/>
</dbReference>
<keyword evidence="4" id="KW-1185">Reference proteome</keyword>
<evidence type="ECO:0000313" key="4">
    <source>
        <dbReference type="Proteomes" id="UP000887575"/>
    </source>
</evidence>
<feature type="transmembrane region" description="Helical" evidence="2">
    <location>
        <begin position="379"/>
        <end position="403"/>
    </location>
</feature>
<dbReference type="Gene3D" id="1.20.1250.20">
    <property type="entry name" value="MFS general substrate transporter like domains"/>
    <property type="match status" value="2"/>
</dbReference>
<dbReference type="PANTHER" id="PTHR45757">
    <property type="entry name" value="PROTEIN CBG23364-RELATED"/>
    <property type="match status" value="1"/>
</dbReference>
<feature type="transmembrane region" description="Helical" evidence="2">
    <location>
        <begin position="152"/>
        <end position="174"/>
    </location>
</feature>
<dbReference type="Pfam" id="PF07690">
    <property type="entry name" value="MFS_1"/>
    <property type="match status" value="1"/>
</dbReference>
<feature type="transmembrane region" description="Helical" evidence="2">
    <location>
        <begin position="320"/>
        <end position="339"/>
    </location>
</feature>
<organism evidence="4 5">
    <name type="scientific">Mesorhabditis belari</name>
    <dbReference type="NCBI Taxonomy" id="2138241"/>
    <lineage>
        <taxon>Eukaryota</taxon>
        <taxon>Metazoa</taxon>
        <taxon>Ecdysozoa</taxon>
        <taxon>Nematoda</taxon>
        <taxon>Chromadorea</taxon>
        <taxon>Rhabditida</taxon>
        <taxon>Rhabditina</taxon>
        <taxon>Rhabditomorpha</taxon>
        <taxon>Rhabditoidea</taxon>
        <taxon>Rhabditidae</taxon>
        <taxon>Mesorhabditinae</taxon>
        <taxon>Mesorhabditis</taxon>
    </lineage>
</organism>
<dbReference type="Proteomes" id="UP000887575">
    <property type="component" value="Unassembled WGS sequence"/>
</dbReference>
<comment type="subcellular location">
    <subcellularLocation>
        <location evidence="1">Membrane</location>
        <topology evidence="1">Multi-pass membrane protein</topology>
    </subcellularLocation>
</comment>
<feature type="transmembrane region" description="Helical" evidence="2">
    <location>
        <begin position="93"/>
        <end position="114"/>
    </location>
</feature>
<dbReference type="GO" id="GO:0022857">
    <property type="term" value="F:transmembrane transporter activity"/>
    <property type="evidence" value="ECO:0007669"/>
    <property type="project" value="InterPro"/>
</dbReference>
<feature type="transmembrane region" description="Helical" evidence="2">
    <location>
        <begin position="65"/>
        <end position="86"/>
    </location>
</feature>
<evidence type="ECO:0000259" key="3">
    <source>
        <dbReference type="PROSITE" id="PS50850"/>
    </source>
</evidence>
<dbReference type="PANTHER" id="PTHR45757:SF17">
    <property type="entry name" value="MAJOR FACILITATOR SUPERFAMILY (MFS) PROFILE DOMAIN-CONTAINING PROTEIN"/>
    <property type="match status" value="1"/>
</dbReference>
<feature type="transmembrane region" description="Helical" evidence="2">
    <location>
        <begin position="415"/>
        <end position="435"/>
    </location>
</feature>
<protein>
    <recommendedName>
        <fullName evidence="3">Major facilitator superfamily (MFS) profile domain-containing protein</fullName>
    </recommendedName>
</protein>
<evidence type="ECO:0000256" key="1">
    <source>
        <dbReference type="ARBA" id="ARBA00004141"/>
    </source>
</evidence>
<dbReference type="InterPro" id="IPR011701">
    <property type="entry name" value="MFS"/>
</dbReference>
<feature type="transmembrane region" description="Helical" evidence="2">
    <location>
        <begin position="249"/>
        <end position="269"/>
    </location>
</feature>
<keyword evidence="2" id="KW-1133">Transmembrane helix</keyword>
<dbReference type="InterPro" id="IPR020846">
    <property type="entry name" value="MFS_dom"/>
</dbReference>
<keyword evidence="2" id="KW-0812">Transmembrane</keyword>
<feature type="transmembrane region" description="Helical" evidence="2">
    <location>
        <begin position="281"/>
        <end position="300"/>
    </location>
</feature>
<reference evidence="5" key="1">
    <citation type="submission" date="2024-02" db="UniProtKB">
        <authorList>
            <consortium name="WormBaseParasite"/>
        </authorList>
    </citation>
    <scope>IDENTIFICATION</scope>
</reference>
<dbReference type="AlphaFoldDB" id="A0AAF3EMI4"/>
<feature type="domain" description="Major facilitator superfamily (MFS) profile" evidence="3">
    <location>
        <begin position="10"/>
        <end position="439"/>
    </location>
</feature>
<keyword evidence="2" id="KW-0472">Membrane</keyword>
<feature type="transmembrane region" description="Helical" evidence="2">
    <location>
        <begin position="345"/>
        <end position="367"/>
    </location>
</feature>
<proteinExistence type="predicted"/>
<evidence type="ECO:0000313" key="5">
    <source>
        <dbReference type="WBParaSite" id="MBELARI_LOCUS15235"/>
    </source>
</evidence>
<evidence type="ECO:0000256" key="2">
    <source>
        <dbReference type="SAM" id="Phobius"/>
    </source>
</evidence>
<accession>A0AAF3EMI4</accession>
<dbReference type="WBParaSite" id="MBELARI_LOCUS15235">
    <property type="protein sequence ID" value="MBELARI_LOCUS15235"/>
    <property type="gene ID" value="MBELARI_LOCUS15235"/>
</dbReference>
<feature type="transmembrane region" description="Helical" evidence="2">
    <location>
        <begin position="186"/>
        <end position="205"/>
    </location>
</feature>
<dbReference type="InterPro" id="IPR036259">
    <property type="entry name" value="MFS_trans_sf"/>
</dbReference>
<name>A0AAF3EMI4_9BILA</name>
<dbReference type="SUPFAM" id="SSF103473">
    <property type="entry name" value="MFS general substrate transporter"/>
    <property type="match status" value="1"/>
</dbReference>
<sequence>MSFLSNKYRALVVGVTFLCLTAINSNYIVVNFTIICMSGDMSETITQPNGNVTSRYAYTPAQQSMGLWAVALGSVIGTFPYSWAFIQYGARFPFLLAGLLSMGATAAIPLAAHLSFIGVLFLRFIQGVSYAADFSVLGVVTVKWAPLDETSIFIAIMTSFVTYSPFITNLVSSWFCTSSLGWKFSFYAHAAFTAVCFAAWLGIYGDEPSKHSRVKKQELLKIQKDKTKEHLEADNFVPYKAILTTPTVYAIWLNGFAEITTITVLLTYMPQYFHTVLGFDVTSTGILSAVAALIHAPIKYISGYCSDKITWISEHRKLQICNFFAVGLAGLFFFAIGIVKKSGDGVTGVALFFAIYLVMGANCGAYWKCAALVSRQYAHFVLSVNQFMKCLALATAPGSWLLFVRDEKDVVQWSYVYYLNGALLIVANVVFFFMCSDKPAAFTKMTRDNPTGKMLASPDNHLERIHQETIIPA</sequence>
<dbReference type="GO" id="GO:0016020">
    <property type="term" value="C:membrane"/>
    <property type="evidence" value="ECO:0007669"/>
    <property type="project" value="UniProtKB-SubCell"/>
</dbReference>